<reference evidence="2 3" key="1">
    <citation type="submission" date="2022-10" db="EMBL/GenBank/DDBJ databases">
        <title>Defluviimonas sp. nov., isolated from ocean surface water.</title>
        <authorList>
            <person name="He W."/>
            <person name="Wang L."/>
            <person name="Zhang D.-F."/>
        </authorList>
    </citation>
    <scope>NUCLEOTIDE SEQUENCE [LARGE SCALE GENOMIC DNA]</scope>
    <source>
        <strain evidence="2 3">WL0075</strain>
    </source>
</reference>
<dbReference type="EMBL" id="JAOWLA010000011">
    <property type="protein sequence ID" value="MCV2865522.1"/>
    <property type="molecule type" value="Genomic_DNA"/>
</dbReference>
<keyword evidence="3" id="KW-1185">Reference proteome</keyword>
<protein>
    <recommendedName>
        <fullName evidence="4">Bile acid:sodium symporter</fullName>
    </recommendedName>
</protein>
<dbReference type="RefSeq" id="WP_263722046.1">
    <property type="nucleotide sequence ID" value="NZ_JAOWLA010000011.1"/>
</dbReference>
<feature type="transmembrane region" description="Helical" evidence="1">
    <location>
        <begin position="164"/>
        <end position="182"/>
    </location>
</feature>
<accession>A0ABT2Z3E0</accession>
<gene>
    <name evidence="2" type="ORF">OE647_12385</name>
</gene>
<feature type="transmembrane region" description="Helical" evidence="1">
    <location>
        <begin position="224"/>
        <end position="246"/>
    </location>
</feature>
<sequence length="308" mass="31522">MGDLLRLAARHGRLLLILGLLAGVGLPGLARALAPWLGPMAAALIGLAAFRIGLRRAVGALSDLVLTLRMAIVLQFLLPLAALAALASVGLMHRPEAVIALLVMAAPPVGMGPGLAVLSGLPPEPALRQLVLGTALLPLSALPVLATLPGLGPGAGVLWAEGKLLVTILLGAGAGFALRRLFLPGATEPQIRAADGAGAILGAVIVIGLMAEVGPVLLSDPLRLCYWLALAFALNFGLQAATSAILRARGRGAEAGTFGIIAGNRNVLLFVVALPPEVVAPLMVFVGCYQIPMYLTPLFARHLHRHGG</sequence>
<proteinExistence type="predicted"/>
<dbReference type="InterPro" id="IPR038770">
    <property type="entry name" value="Na+/solute_symporter_sf"/>
</dbReference>
<feature type="transmembrane region" description="Helical" evidence="1">
    <location>
        <begin position="130"/>
        <end position="152"/>
    </location>
</feature>
<name>A0ABT2Z3E0_9RHOB</name>
<feature type="transmembrane region" description="Helical" evidence="1">
    <location>
        <begin position="36"/>
        <end position="54"/>
    </location>
</feature>
<evidence type="ECO:0000313" key="3">
    <source>
        <dbReference type="Proteomes" id="UP001652503"/>
    </source>
</evidence>
<organism evidence="2 3">
    <name type="scientific">Albidovulum sediminicola</name>
    <dbReference type="NCBI Taxonomy" id="2984331"/>
    <lineage>
        <taxon>Bacteria</taxon>
        <taxon>Pseudomonadati</taxon>
        <taxon>Pseudomonadota</taxon>
        <taxon>Alphaproteobacteria</taxon>
        <taxon>Rhodobacterales</taxon>
        <taxon>Paracoccaceae</taxon>
        <taxon>Albidovulum</taxon>
    </lineage>
</organism>
<feature type="transmembrane region" description="Helical" evidence="1">
    <location>
        <begin position="66"/>
        <end position="91"/>
    </location>
</feature>
<evidence type="ECO:0000313" key="2">
    <source>
        <dbReference type="EMBL" id="MCV2865522.1"/>
    </source>
</evidence>
<dbReference type="Proteomes" id="UP001652503">
    <property type="component" value="Unassembled WGS sequence"/>
</dbReference>
<feature type="transmembrane region" description="Helical" evidence="1">
    <location>
        <begin position="267"/>
        <end position="292"/>
    </location>
</feature>
<feature type="transmembrane region" description="Helical" evidence="1">
    <location>
        <begin position="194"/>
        <end position="218"/>
    </location>
</feature>
<feature type="transmembrane region" description="Helical" evidence="1">
    <location>
        <begin position="97"/>
        <end position="118"/>
    </location>
</feature>
<evidence type="ECO:0008006" key="4">
    <source>
        <dbReference type="Google" id="ProtNLM"/>
    </source>
</evidence>
<dbReference type="Gene3D" id="1.20.1530.20">
    <property type="match status" value="1"/>
</dbReference>
<keyword evidence="1" id="KW-0812">Transmembrane</keyword>
<keyword evidence="1" id="KW-0472">Membrane</keyword>
<comment type="caution">
    <text evidence="2">The sequence shown here is derived from an EMBL/GenBank/DDBJ whole genome shotgun (WGS) entry which is preliminary data.</text>
</comment>
<feature type="transmembrane region" description="Helical" evidence="1">
    <location>
        <begin position="12"/>
        <end position="30"/>
    </location>
</feature>
<evidence type="ECO:0000256" key="1">
    <source>
        <dbReference type="SAM" id="Phobius"/>
    </source>
</evidence>
<keyword evidence="1" id="KW-1133">Transmembrane helix</keyword>